<feature type="region of interest" description="Disordered" evidence="2">
    <location>
        <begin position="260"/>
        <end position="298"/>
    </location>
</feature>
<dbReference type="RefSeq" id="WP_091197336.1">
    <property type="nucleotide sequence ID" value="NZ_FOVE01000022.1"/>
</dbReference>
<protein>
    <submittedName>
        <fullName evidence="5">Septal ring factor EnvC, activator of murein hydrolases AmiA and AmiB</fullName>
    </submittedName>
</protein>
<dbReference type="EMBL" id="FOVE01000022">
    <property type="protein sequence ID" value="SFN93133.1"/>
    <property type="molecule type" value="Genomic_DNA"/>
</dbReference>
<sequence length="431" mass="47684">MNIQRHFTALILASTCAFTVQAAPAVSQEARSAKQAELSQLRSQLGQLKKDLAANESQKAEAADALKDSEKAISEANRVLTNLSEQRELTAAELAALEKDIARARIGIRKSQERLSQLLKNRYKAGQLEAWRLLLNQQDPNRVSRELTYYRHLSQAQLNLARTLERQLEELNRLAQEIRQRNDALKRIAHEKQQAKAQLEEGKKEKAQQVAKLSKKINAQRNQIQKLAEDEKRMTALVERLNALIRKQEAERVRLAAKKKAERERLARQEAARAAKNGTKPSPKPATTVNDDLPDESQSGKQFTALKGKLRLPLRGEIIGRFGAARSEGATWKGLFIRSASGQAVKAVASGRVVFADWMRGFGNLIILDHGGGYLTIYAANESLLKQVGDPIKAGDTIATSGNSGGMSDSGVYFELRQNGKPLDPMAWVGG</sequence>
<keyword evidence="6" id="KW-1185">Reference proteome</keyword>
<keyword evidence="1" id="KW-0175">Coiled coil</keyword>
<evidence type="ECO:0000313" key="6">
    <source>
        <dbReference type="Proteomes" id="UP000242869"/>
    </source>
</evidence>
<keyword evidence="3" id="KW-0732">Signal</keyword>
<evidence type="ECO:0000256" key="2">
    <source>
        <dbReference type="SAM" id="MobiDB-lite"/>
    </source>
</evidence>
<dbReference type="InterPro" id="IPR050570">
    <property type="entry name" value="Cell_wall_metabolism_enzyme"/>
</dbReference>
<feature type="chain" id="PRO_5017183312" evidence="3">
    <location>
        <begin position="23"/>
        <end position="431"/>
    </location>
</feature>
<dbReference type="OrthoDB" id="9784703at2"/>
<dbReference type="Gene3D" id="2.70.70.10">
    <property type="entry name" value="Glucose Permease (Domain IIA)"/>
    <property type="match status" value="1"/>
</dbReference>
<dbReference type="STRING" id="83765.SAMN05660284_02553"/>
<evidence type="ECO:0000259" key="4">
    <source>
        <dbReference type="Pfam" id="PF01551"/>
    </source>
</evidence>
<feature type="compositionally biased region" description="Polar residues" evidence="2">
    <location>
        <begin position="285"/>
        <end position="298"/>
    </location>
</feature>
<dbReference type="PANTHER" id="PTHR21666:SF270">
    <property type="entry name" value="MUREIN HYDROLASE ACTIVATOR ENVC"/>
    <property type="match status" value="1"/>
</dbReference>
<dbReference type="InterPro" id="IPR016047">
    <property type="entry name" value="M23ase_b-sheet_dom"/>
</dbReference>
<organism evidence="5 6">
    <name type="scientific">Formivibrio citricus</name>
    <dbReference type="NCBI Taxonomy" id="83765"/>
    <lineage>
        <taxon>Bacteria</taxon>
        <taxon>Pseudomonadati</taxon>
        <taxon>Pseudomonadota</taxon>
        <taxon>Betaproteobacteria</taxon>
        <taxon>Neisseriales</taxon>
        <taxon>Chitinibacteraceae</taxon>
        <taxon>Formivibrio</taxon>
    </lineage>
</organism>
<dbReference type="GO" id="GO:0004222">
    <property type="term" value="F:metalloendopeptidase activity"/>
    <property type="evidence" value="ECO:0007669"/>
    <property type="project" value="TreeGrafter"/>
</dbReference>
<dbReference type="Gene3D" id="6.10.250.3150">
    <property type="match status" value="1"/>
</dbReference>
<dbReference type="CDD" id="cd12797">
    <property type="entry name" value="M23_peptidase"/>
    <property type="match status" value="1"/>
</dbReference>
<dbReference type="InterPro" id="IPR011055">
    <property type="entry name" value="Dup_hybrid_motif"/>
</dbReference>
<keyword evidence="5" id="KW-0378">Hydrolase</keyword>
<feature type="domain" description="M23ase beta-sheet core" evidence="4">
    <location>
        <begin position="332"/>
        <end position="425"/>
    </location>
</feature>
<dbReference type="Pfam" id="PF01551">
    <property type="entry name" value="Peptidase_M23"/>
    <property type="match status" value="1"/>
</dbReference>
<dbReference type="AlphaFoldDB" id="A0A1I5D1X1"/>
<dbReference type="Proteomes" id="UP000242869">
    <property type="component" value="Unassembled WGS sequence"/>
</dbReference>
<name>A0A1I5D1X1_9NEIS</name>
<feature type="coiled-coil region" evidence="1">
    <location>
        <begin position="31"/>
        <end position="114"/>
    </location>
</feature>
<proteinExistence type="predicted"/>
<evidence type="ECO:0000256" key="3">
    <source>
        <dbReference type="SAM" id="SignalP"/>
    </source>
</evidence>
<feature type="signal peptide" evidence="3">
    <location>
        <begin position="1"/>
        <end position="22"/>
    </location>
</feature>
<evidence type="ECO:0000313" key="5">
    <source>
        <dbReference type="EMBL" id="SFN93133.1"/>
    </source>
</evidence>
<evidence type="ECO:0000256" key="1">
    <source>
        <dbReference type="SAM" id="Coils"/>
    </source>
</evidence>
<dbReference type="SUPFAM" id="SSF51261">
    <property type="entry name" value="Duplicated hybrid motif"/>
    <property type="match status" value="1"/>
</dbReference>
<reference evidence="6" key="1">
    <citation type="submission" date="2016-10" db="EMBL/GenBank/DDBJ databases">
        <authorList>
            <person name="Varghese N."/>
            <person name="Submissions S."/>
        </authorList>
    </citation>
    <scope>NUCLEOTIDE SEQUENCE [LARGE SCALE GENOMIC DNA]</scope>
    <source>
        <strain evidence="6">DSM 6150</strain>
    </source>
</reference>
<accession>A0A1I5D1X1</accession>
<dbReference type="PANTHER" id="PTHR21666">
    <property type="entry name" value="PEPTIDASE-RELATED"/>
    <property type="match status" value="1"/>
</dbReference>
<dbReference type="FunFam" id="2.70.70.10:FF:000003">
    <property type="entry name" value="Murein hydrolase activator EnvC"/>
    <property type="match status" value="1"/>
</dbReference>
<gene>
    <name evidence="5" type="ORF">SAMN05660284_02553</name>
</gene>
<feature type="compositionally biased region" description="Basic and acidic residues" evidence="2">
    <location>
        <begin position="260"/>
        <end position="273"/>
    </location>
</feature>